<keyword evidence="2" id="KW-1185">Reference proteome</keyword>
<dbReference type="Proteomes" id="UP001652627">
    <property type="component" value="Chromosome 10"/>
</dbReference>
<organism evidence="2 3">
    <name type="scientific">Apteryx mantelli</name>
    <name type="common">North Island brown kiwi</name>
    <dbReference type="NCBI Taxonomy" id="2696672"/>
    <lineage>
        <taxon>Eukaryota</taxon>
        <taxon>Metazoa</taxon>
        <taxon>Chordata</taxon>
        <taxon>Craniata</taxon>
        <taxon>Vertebrata</taxon>
        <taxon>Euteleostomi</taxon>
        <taxon>Archelosauria</taxon>
        <taxon>Archosauria</taxon>
        <taxon>Dinosauria</taxon>
        <taxon>Saurischia</taxon>
        <taxon>Theropoda</taxon>
        <taxon>Coelurosauria</taxon>
        <taxon>Aves</taxon>
        <taxon>Palaeognathae</taxon>
        <taxon>Apterygiformes</taxon>
        <taxon>Apterygidae</taxon>
        <taxon>Apteryx</taxon>
    </lineage>
</organism>
<evidence type="ECO:0000313" key="3">
    <source>
        <dbReference type="RefSeq" id="XP_067158940.1"/>
    </source>
</evidence>
<proteinExistence type="predicted"/>
<name>A0ABM4F1W4_9AVES</name>
<dbReference type="PANTHER" id="PTHR35348:SF1">
    <property type="entry name" value="TESTIS, PROSTATE AND PLACENTA-EXPRESSED PROTEIN"/>
    <property type="match status" value="1"/>
</dbReference>
<dbReference type="InterPro" id="IPR034584">
    <property type="entry name" value="SPMIP8"/>
</dbReference>
<gene>
    <name evidence="3" type="primary">SPMIP8</name>
</gene>
<feature type="region of interest" description="Disordered" evidence="1">
    <location>
        <begin position="1"/>
        <end position="32"/>
    </location>
</feature>
<reference evidence="3" key="1">
    <citation type="submission" date="2025-08" db="UniProtKB">
        <authorList>
            <consortium name="RefSeq"/>
        </authorList>
    </citation>
    <scope>IDENTIFICATION</scope>
    <source>
        <tissue evidence="3">Blood</tissue>
    </source>
</reference>
<dbReference type="Pfam" id="PF22574">
    <property type="entry name" value="SPMIP8"/>
    <property type="match status" value="1"/>
</dbReference>
<dbReference type="RefSeq" id="XP_067158940.1">
    <property type="nucleotide sequence ID" value="XM_067302839.1"/>
</dbReference>
<dbReference type="GeneID" id="136992871"/>
<protein>
    <submittedName>
        <fullName evidence="3">Sperm microtubule inner protein 8</fullName>
    </submittedName>
</protein>
<accession>A0ABM4F1W4</accession>
<dbReference type="PANTHER" id="PTHR35348">
    <property type="entry name" value="TESTIS, PROSTATE AND PLACENTA-EXPRESSED PROTEIN"/>
    <property type="match status" value="1"/>
</dbReference>
<sequence length="179" mass="19138">MAESCAAPPWPGDGCRGWPGPAAPPRPPRSMLAGVKEDLYHPRLPTIRHMDMAASKLPDGHARTSTLCTREDFDRASFALPGPPCPRPPGLGLPERGPLLAVRDGVGSVAPGAPGRKGEEWPSYTQAVDDWSRFVSPSAEFGLPGAGPRCSRYADQSRCLWQDAGLRGYGQKPLLKSSL</sequence>
<evidence type="ECO:0000313" key="2">
    <source>
        <dbReference type="Proteomes" id="UP001652627"/>
    </source>
</evidence>
<evidence type="ECO:0000256" key="1">
    <source>
        <dbReference type="SAM" id="MobiDB-lite"/>
    </source>
</evidence>